<evidence type="ECO:0000256" key="1">
    <source>
        <dbReference type="SAM" id="Phobius"/>
    </source>
</evidence>
<feature type="transmembrane region" description="Helical" evidence="1">
    <location>
        <begin position="21"/>
        <end position="40"/>
    </location>
</feature>
<dbReference type="SUPFAM" id="SSF55166">
    <property type="entry name" value="Hedgehog/DD-peptidase"/>
    <property type="match status" value="1"/>
</dbReference>
<feature type="domain" description="Peptidase M15A C-terminal" evidence="2">
    <location>
        <begin position="153"/>
        <end position="201"/>
    </location>
</feature>
<keyword evidence="1" id="KW-1133">Transmembrane helix</keyword>
<proteinExistence type="predicted"/>
<dbReference type="Gene3D" id="3.30.1380.10">
    <property type="match status" value="1"/>
</dbReference>
<dbReference type="InterPro" id="IPR009045">
    <property type="entry name" value="Zn_M74/Hedgehog-like"/>
</dbReference>
<dbReference type="EMBL" id="JACHWZ010000005">
    <property type="protein sequence ID" value="MBB3060555.1"/>
    <property type="molecule type" value="Genomic_DNA"/>
</dbReference>
<protein>
    <recommendedName>
        <fullName evidence="2">Peptidase M15A C-terminal domain-containing protein</fullName>
    </recommendedName>
</protein>
<keyword evidence="4" id="KW-1185">Reference proteome</keyword>
<dbReference type="Proteomes" id="UP000535937">
    <property type="component" value="Unassembled WGS sequence"/>
</dbReference>
<keyword evidence="1" id="KW-0472">Membrane</keyword>
<comment type="caution">
    <text evidence="3">The sequence shown here is derived from an EMBL/GenBank/DDBJ whole genome shotgun (WGS) entry which is preliminary data.</text>
</comment>
<accession>A0A7W4WA92</accession>
<evidence type="ECO:0000259" key="2">
    <source>
        <dbReference type="Pfam" id="PF08291"/>
    </source>
</evidence>
<sequence length="233" mass="27125">MDIHERKDEEYVDIHIERRRFIWISVLVLIGLLTLVVLTVNKIRDLAERVVTPEEYRPTPEVYDIQGYPAASEKLFEEFLGRGDNRLRFALLEKFLQLHRVDKVVPPYELLRQGSDWLLVGEPPFAIPPMEQWGTMVDTLRVIQREIIPRIGPVVVLSGWRTPHYNGKAGGANASKHLHFCGVDLVPQHRFTRKQLLPVLRDIHKKSGKQWNMGLGIYSGIRFHVDTCGYRRW</sequence>
<dbReference type="AlphaFoldDB" id="A0A7W4WA92"/>
<name>A0A7W4WA92_9GAMM</name>
<reference evidence="3 4" key="1">
    <citation type="submission" date="2020-08" db="EMBL/GenBank/DDBJ databases">
        <title>Genomic Encyclopedia of Type Strains, Phase III (KMG-III): the genomes of soil and plant-associated and newly described type strains.</title>
        <authorList>
            <person name="Whitman W."/>
        </authorList>
    </citation>
    <scope>NUCLEOTIDE SEQUENCE [LARGE SCALE GENOMIC DNA]</scope>
    <source>
        <strain evidence="3 4">CECT 8799</strain>
    </source>
</reference>
<gene>
    <name evidence="3" type="ORF">FHS09_001374</name>
</gene>
<dbReference type="Pfam" id="PF08291">
    <property type="entry name" value="Peptidase_M15_3"/>
    <property type="match status" value="1"/>
</dbReference>
<keyword evidence="1" id="KW-0812">Transmembrane</keyword>
<evidence type="ECO:0000313" key="4">
    <source>
        <dbReference type="Proteomes" id="UP000535937"/>
    </source>
</evidence>
<evidence type="ECO:0000313" key="3">
    <source>
        <dbReference type="EMBL" id="MBB3060555.1"/>
    </source>
</evidence>
<organism evidence="3 4">
    <name type="scientific">Microbulbifer rhizosphaerae</name>
    <dbReference type="NCBI Taxonomy" id="1562603"/>
    <lineage>
        <taxon>Bacteria</taxon>
        <taxon>Pseudomonadati</taxon>
        <taxon>Pseudomonadota</taxon>
        <taxon>Gammaproteobacteria</taxon>
        <taxon>Cellvibrionales</taxon>
        <taxon>Microbulbiferaceae</taxon>
        <taxon>Microbulbifer</taxon>
    </lineage>
</organism>
<dbReference type="InterPro" id="IPR013230">
    <property type="entry name" value="Peptidase_M15A_C"/>
</dbReference>
<dbReference type="RefSeq" id="WP_183458037.1">
    <property type="nucleotide sequence ID" value="NZ_JACHWZ010000005.1"/>
</dbReference>